<evidence type="ECO:0000259" key="6">
    <source>
        <dbReference type="PROSITE" id="PS50054"/>
    </source>
</evidence>
<dbReference type="GO" id="GO:0043409">
    <property type="term" value="P:negative regulation of MAPK cascade"/>
    <property type="evidence" value="ECO:0007669"/>
    <property type="project" value="TreeGrafter"/>
</dbReference>
<dbReference type="InterPro" id="IPR000387">
    <property type="entry name" value="Tyr_Pase_dom"/>
</dbReference>
<evidence type="ECO:0000259" key="7">
    <source>
        <dbReference type="PROSITE" id="PS50056"/>
    </source>
</evidence>
<feature type="region of interest" description="Disordered" evidence="5">
    <location>
        <begin position="1"/>
        <end position="29"/>
    </location>
</feature>
<keyword evidence="3" id="KW-0378">Hydrolase</keyword>
<dbReference type="SMART" id="SM00195">
    <property type="entry name" value="DSPc"/>
    <property type="match status" value="1"/>
</dbReference>
<dbReference type="InterPro" id="IPR016130">
    <property type="entry name" value="Tyr_Pase_AS"/>
</dbReference>
<dbReference type="VEuPathDB" id="CryptoDB:Cvel_11472"/>
<evidence type="ECO:0000256" key="4">
    <source>
        <dbReference type="ARBA" id="ARBA00022912"/>
    </source>
</evidence>
<keyword evidence="4" id="KW-0904">Protein phosphatase</keyword>
<dbReference type="CDD" id="cd14498">
    <property type="entry name" value="DSP"/>
    <property type="match status" value="1"/>
</dbReference>
<dbReference type="GO" id="GO:0004725">
    <property type="term" value="F:protein tyrosine phosphatase activity"/>
    <property type="evidence" value="ECO:0007669"/>
    <property type="project" value="UniProtKB-EC"/>
</dbReference>
<dbReference type="InterPro" id="IPR029021">
    <property type="entry name" value="Prot-tyrosine_phosphatase-like"/>
</dbReference>
<evidence type="ECO:0000256" key="5">
    <source>
        <dbReference type="SAM" id="MobiDB-lite"/>
    </source>
</evidence>
<dbReference type="PhylomeDB" id="A0A0G4I702"/>
<gene>
    <name evidence="8" type="ORF">Cvel_11472</name>
</gene>
<evidence type="ECO:0000256" key="2">
    <source>
        <dbReference type="ARBA" id="ARBA00013064"/>
    </source>
</evidence>
<dbReference type="Pfam" id="PF00782">
    <property type="entry name" value="DSPc"/>
    <property type="match status" value="1"/>
</dbReference>
<feature type="region of interest" description="Disordered" evidence="5">
    <location>
        <begin position="59"/>
        <end position="98"/>
    </location>
</feature>
<evidence type="ECO:0000313" key="8">
    <source>
        <dbReference type="EMBL" id="CEM52735.1"/>
    </source>
</evidence>
<dbReference type="GO" id="GO:0005737">
    <property type="term" value="C:cytoplasm"/>
    <property type="evidence" value="ECO:0007669"/>
    <property type="project" value="TreeGrafter"/>
</dbReference>
<dbReference type="PROSITE" id="PS50056">
    <property type="entry name" value="TYR_PHOSPHATASE_2"/>
    <property type="match status" value="1"/>
</dbReference>
<dbReference type="PANTHER" id="PTHR10159">
    <property type="entry name" value="DUAL SPECIFICITY PROTEIN PHOSPHATASE"/>
    <property type="match status" value="1"/>
</dbReference>
<sequence>METPEARLAREAAVSTEDPRTVVPDSAERVAEKLERSLETARQYADDYRSPKIVSASECEEYAQSHRESSPQSTGVISKEKEQESGAEQQSEGFVPFASQRKVGPDEKIFRVCDHLYVGSEYGAADVALLLGLRISRVINITSGERTVPNFGASIEGFEYVNFYVPDFVGADLRQAMVESSSLISRWAEEGKVALVHCSAGLSRSAAVVMCWLMKAKGQSLKESVDTFMRTRGRPPACNPSFWTYLWEFEREAIKSEDLAGGETVIVSPSFDFSDWVVDDLGVMGFGPPEEVRRRLKEKQWDAYAVFESFLQADA</sequence>
<dbReference type="EC" id="3.1.3.48" evidence="2"/>
<dbReference type="InterPro" id="IPR000340">
    <property type="entry name" value="Dual-sp_phosphatase_cat-dom"/>
</dbReference>
<dbReference type="PANTHER" id="PTHR10159:SF519">
    <property type="entry name" value="DUAL SPECIFICITY PROTEIN PHOSPHATASE MPK3"/>
    <property type="match status" value="1"/>
</dbReference>
<accession>A0A0G4I702</accession>
<feature type="domain" description="Tyrosine-protein phosphatase" evidence="6">
    <location>
        <begin position="104"/>
        <end position="255"/>
    </location>
</feature>
<evidence type="ECO:0000256" key="3">
    <source>
        <dbReference type="ARBA" id="ARBA00022801"/>
    </source>
</evidence>
<dbReference type="AlphaFoldDB" id="A0A0G4I702"/>
<comment type="similarity">
    <text evidence="1">Belongs to the protein-tyrosine phosphatase family. Non-receptor class dual specificity subfamily.</text>
</comment>
<organism evidence="8">
    <name type="scientific">Chromera velia CCMP2878</name>
    <dbReference type="NCBI Taxonomy" id="1169474"/>
    <lineage>
        <taxon>Eukaryota</taxon>
        <taxon>Sar</taxon>
        <taxon>Alveolata</taxon>
        <taxon>Colpodellida</taxon>
        <taxon>Chromeraceae</taxon>
        <taxon>Chromera</taxon>
    </lineage>
</organism>
<dbReference type="PROSITE" id="PS50054">
    <property type="entry name" value="TYR_PHOSPHATASE_DUAL"/>
    <property type="match status" value="1"/>
</dbReference>
<dbReference type="PROSITE" id="PS00383">
    <property type="entry name" value="TYR_PHOSPHATASE_1"/>
    <property type="match status" value="1"/>
</dbReference>
<dbReference type="EMBL" id="CDMZ01005345">
    <property type="protein sequence ID" value="CEM52735.1"/>
    <property type="molecule type" value="Genomic_DNA"/>
</dbReference>
<feature type="domain" description="Tyrosine specific protein phosphatases" evidence="7">
    <location>
        <begin position="175"/>
        <end position="232"/>
    </location>
</feature>
<dbReference type="Gene3D" id="3.90.190.10">
    <property type="entry name" value="Protein tyrosine phosphatase superfamily"/>
    <property type="match status" value="1"/>
</dbReference>
<feature type="compositionally biased region" description="Basic and acidic residues" evidence="5">
    <location>
        <begin position="1"/>
        <end position="10"/>
    </location>
</feature>
<proteinExistence type="inferred from homology"/>
<evidence type="ECO:0000256" key="1">
    <source>
        <dbReference type="ARBA" id="ARBA00008601"/>
    </source>
</evidence>
<reference evidence="8" key="1">
    <citation type="submission" date="2014-11" db="EMBL/GenBank/DDBJ databases">
        <authorList>
            <person name="Otto D Thomas"/>
            <person name="Naeem Raeece"/>
        </authorList>
    </citation>
    <scope>NUCLEOTIDE SEQUENCE</scope>
</reference>
<dbReference type="SUPFAM" id="SSF52799">
    <property type="entry name" value="(Phosphotyrosine protein) phosphatases II"/>
    <property type="match status" value="1"/>
</dbReference>
<dbReference type="InterPro" id="IPR020422">
    <property type="entry name" value="TYR_PHOSPHATASE_DUAL_dom"/>
</dbReference>
<name>A0A0G4I702_9ALVE</name>
<protein>
    <recommendedName>
        <fullName evidence="2">protein-tyrosine-phosphatase</fullName>
        <ecNumber evidence="2">3.1.3.48</ecNumber>
    </recommendedName>
</protein>